<dbReference type="AlphaFoldDB" id="A0A1B7YRP5"/>
<keyword evidence="2" id="KW-1185">Reference proteome</keyword>
<evidence type="ECO:0000313" key="2">
    <source>
        <dbReference type="Proteomes" id="UP000092177"/>
    </source>
</evidence>
<reference evidence="2" key="1">
    <citation type="journal article" date="2017" name="BMC Genomics">
        <title>Gapless genome assembly of Colletotrichum higginsianum reveals chromosome structure and association of transposable elements with secondary metabolite gene clusters.</title>
        <authorList>
            <person name="Dallery J.-F."/>
            <person name="Lapalu N."/>
            <person name="Zampounis A."/>
            <person name="Pigne S."/>
            <person name="Luyten I."/>
            <person name="Amselem J."/>
            <person name="Wittenberg A.H.J."/>
            <person name="Zhou S."/>
            <person name="de Queiroz M.V."/>
            <person name="Robin G.P."/>
            <person name="Auger A."/>
            <person name="Hainaut M."/>
            <person name="Henrissat B."/>
            <person name="Kim K.-T."/>
            <person name="Lee Y.-H."/>
            <person name="Lespinet O."/>
            <person name="Schwartz D.C."/>
            <person name="Thon M.R."/>
            <person name="O'Connell R.J."/>
        </authorList>
    </citation>
    <scope>NUCLEOTIDE SEQUENCE [LARGE SCALE GENOMIC DNA]</scope>
    <source>
        <strain evidence="2">IMI 349063</strain>
    </source>
</reference>
<dbReference type="GeneID" id="28862527"/>
<dbReference type="VEuPathDB" id="FungiDB:CH63R_03445"/>
<dbReference type="Proteomes" id="UP000092177">
    <property type="component" value="Chromosome 2"/>
</dbReference>
<gene>
    <name evidence="1" type="ORF">CH63R_03445</name>
</gene>
<comment type="caution">
    <text evidence="1">The sequence shown here is derived from an EMBL/GenBank/DDBJ whole genome shotgun (WGS) entry which is preliminary data.</text>
</comment>
<accession>A0A1B7YRP5</accession>
<proteinExistence type="predicted"/>
<protein>
    <submittedName>
        <fullName evidence="1">EC86 protein</fullName>
    </submittedName>
</protein>
<dbReference type="KEGG" id="chig:CH63R_03445"/>
<name>A0A1B7YRP5_COLHI</name>
<organism evidence="1 2">
    <name type="scientific">Colletotrichum higginsianum (strain IMI 349063)</name>
    <name type="common">Crucifer anthracnose fungus</name>
    <dbReference type="NCBI Taxonomy" id="759273"/>
    <lineage>
        <taxon>Eukaryota</taxon>
        <taxon>Fungi</taxon>
        <taxon>Dikarya</taxon>
        <taxon>Ascomycota</taxon>
        <taxon>Pezizomycotina</taxon>
        <taxon>Sordariomycetes</taxon>
        <taxon>Hypocreomycetidae</taxon>
        <taxon>Glomerellales</taxon>
        <taxon>Glomerellaceae</taxon>
        <taxon>Colletotrichum</taxon>
        <taxon>Colletotrichum destructivum species complex</taxon>
    </lineage>
</organism>
<dbReference type="EMBL" id="LTAN01000002">
    <property type="protein sequence ID" value="OBR14719.1"/>
    <property type="molecule type" value="Genomic_DNA"/>
</dbReference>
<dbReference type="OrthoDB" id="4691160at2759"/>
<dbReference type="RefSeq" id="XP_018163236.1">
    <property type="nucleotide sequence ID" value="XM_018298420.1"/>
</dbReference>
<evidence type="ECO:0000313" key="1">
    <source>
        <dbReference type="EMBL" id="OBR14719.1"/>
    </source>
</evidence>
<sequence length="200" mass="21539">MRGLPKVGGPDKAVYRIPVTPARRCTRKLCLLQASGAYRRGQTAVDLDTFLVQEKVHTQIHNSSPHKVSSQYTMFLITIFTGAAALLVGAEASAVPRQAIADPHITNFRIWSAEGCAQEGNLGVWTITQSQTNVCQPTFNAPGDDVKSIRLNSLVDGCEVFVYPTAGCEGAAQKVNVETCEGIDVEDSAQKLLSFKVVCA</sequence>